<keyword evidence="3" id="KW-1185">Reference proteome</keyword>
<proteinExistence type="predicted"/>
<evidence type="ECO:0000256" key="1">
    <source>
        <dbReference type="SAM" id="Phobius"/>
    </source>
</evidence>
<keyword evidence="1" id="KW-0812">Transmembrane</keyword>
<organism evidence="2 3">
    <name type="scientific">Zopfia rhizophila CBS 207.26</name>
    <dbReference type="NCBI Taxonomy" id="1314779"/>
    <lineage>
        <taxon>Eukaryota</taxon>
        <taxon>Fungi</taxon>
        <taxon>Dikarya</taxon>
        <taxon>Ascomycota</taxon>
        <taxon>Pezizomycotina</taxon>
        <taxon>Dothideomycetes</taxon>
        <taxon>Dothideomycetes incertae sedis</taxon>
        <taxon>Zopfiaceae</taxon>
        <taxon>Zopfia</taxon>
    </lineage>
</organism>
<sequence length="283" mass="31574">MRTNHPNRYLSLPAPVSLERVPSSRFHTSSDANQMNEEYEIEFEANGRRKSILQLISIARLLVRSTSIAGSEYFFFTAEVLAIPTGALAKLTVRKHFKRRDYILQICDRARHIKIVGVFVIIPQVWAGGLASPASTASMKLWSPYARAVTDTFGPAYGTLLGLWKLHCRVVAGFPPSLVRCQGLLRSRRTDKHLLQCMRLDTRSSMDAEEVGRRSDSSFEKSQMNWDRRHLAQSVDADAVRSIVVEAARSIGVEAARYIGFEAARRIGIEVPVAASSDKSPGQ</sequence>
<dbReference type="Proteomes" id="UP000800200">
    <property type="component" value="Unassembled WGS sequence"/>
</dbReference>
<evidence type="ECO:0000313" key="2">
    <source>
        <dbReference type="EMBL" id="KAF2194569.1"/>
    </source>
</evidence>
<protein>
    <submittedName>
        <fullName evidence="2">Uncharacterized protein</fullName>
    </submittedName>
</protein>
<accession>A0A6A6EUV8</accession>
<reference evidence="2" key="1">
    <citation type="journal article" date="2020" name="Stud. Mycol.">
        <title>101 Dothideomycetes genomes: a test case for predicting lifestyles and emergence of pathogens.</title>
        <authorList>
            <person name="Haridas S."/>
            <person name="Albert R."/>
            <person name="Binder M."/>
            <person name="Bloem J."/>
            <person name="Labutti K."/>
            <person name="Salamov A."/>
            <person name="Andreopoulos B."/>
            <person name="Baker S."/>
            <person name="Barry K."/>
            <person name="Bills G."/>
            <person name="Bluhm B."/>
            <person name="Cannon C."/>
            <person name="Castanera R."/>
            <person name="Culley D."/>
            <person name="Daum C."/>
            <person name="Ezra D."/>
            <person name="Gonzalez J."/>
            <person name="Henrissat B."/>
            <person name="Kuo A."/>
            <person name="Liang C."/>
            <person name="Lipzen A."/>
            <person name="Lutzoni F."/>
            <person name="Magnuson J."/>
            <person name="Mondo S."/>
            <person name="Nolan M."/>
            <person name="Ohm R."/>
            <person name="Pangilinan J."/>
            <person name="Park H.-J."/>
            <person name="Ramirez L."/>
            <person name="Alfaro M."/>
            <person name="Sun H."/>
            <person name="Tritt A."/>
            <person name="Yoshinaga Y."/>
            <person name="Zwiers L.-H."/>
            <person name="Turgeon B."/>
            <person name="Goodwin S."/>
            <person name="Spatafora J."/>
            <person name="Crous P."/>
            <person name="Grigoriev I."/>
        </authorList>
    </citation>
    <scope>NUCLEOTIDE SEQUENCE</scope>
    <source>
        <strain evidence="2">CBS 207.26</strain>
    </source>
</reference>
<keyword evidence="1" id="KW-1133">Transmembrane helix</keyword>
<dbReference type="AlphaFoldDB" id="A0A6A6EUV8"/>
<gene>
    <name evidence="2" type="ORF">K469DRAFT_686580</name>
</gene>
<name>A0A6A6EUV8_9PEZI</name>
<feature type="transmembrane region" description="Helical" evidence="1">
    <location>
        <begin position="113"/>
        <end position="131"/>
    </location>
</feature>
<evidence type="ECO:0000313" key="3">
    <source>
        <dbReference type="Proteomes" id="UP000800200"/>
    </source>
</evidence>
<keyword evidence="1" id="KW-0472">Membrane</keyword>
<dbReference type="EMBL" id="ML994611">
    <property type="protein sequence ID" value="KAF2194569.1"/>
    <property type="molecule type" value="Genomic_DNA"/>
</dbReference>